<evidence type="ECO:0000313" key="3">
    <source>
        <dbReference type="Proteomes" id="UP000314294"/>
    </source>
</evidence>
<dbReference type="Proteomes" id="UP000314294">
    <property type="component" value="Unassembled WGS sequence"/>
</dbReference>
<organism evidence="2 3">
    <name type="scientific">Liparis tanakae</name>
    <name type="common">Tanaka's snailfish</name>
    <dbReference type="NCBI Taxonomy" id="230148"/>
    <lineage>
        <taxon>Eukaryota</taxon>
        <taxon>Metazoa</taxon>
        <taxon>Chordata</taxon>
        <taxon>Craniata</taxon>
        <taxon>Vertebrata</taxon>
        <taxon>Euteleostomi</taxon>
        <taxon>Actinopterygii</taxon>
        <taxon>Neopterygii</taxon>
        <taxon>Teleostei</taxon>
        <taxon>Neoteleostei</taxon>
        <taxon>Acanthomorphata</taxon>
        <taxon>Eupercaria</taxon>
        <taxon>Perciformes</taxon>
        <taxon>Cottioidei</taxon>
        <taxon>Cottales</taxon>
        <taxon>Liparidae</taxon>
        <taxon>Liparis</taxon>
    </lineage>
</organism>
<accession>A0A4Z2JET2</accession>
<comment type="caution">
    <text evidence="2">The sequence shown here is derived from an EMBL/GenBank/DDBJ whole genome shotgun (WGS) entry which is preliminary data.</text>
</comment>
<feature type="region of interest" description="Disordered" evidence="1">
    <location>
        <begin position="1"/>
        <end position="46"/>
    </location>
</feature>
<gene>
    <name evidence="2" type="ORF">EYF80_001091</name>
</gene>
<protein>
    <submittedName>
        <fullName evidence="2">Uncharacterized protein</fullName>
    </submittedName>
</protein>
<keyword evidence="3" id="KW-1185">Reference proteome</keyword>
<sequence length="76" mass="8253">MDSLERPQALTPQPPCYQGSLAEGKREGKGEWLHGRRPPPAQLNPTSAARSVFADLKAISAETEDFCSVLDDAKKS</sequence>
<evidence type="ECO:0000313" key="2">
    <source>
        <dbReference type="EMBL" id="TNN88759.1"/>
    </source>
</evidence>
<dbReference type="AlphaFoldDB" id="A0A4Z2JET2"/>
<reference evidence="2 3" key="1">
    <citation type="submission" date="2019-03" db="EMBL/GenBank/DDBJ databases">
        <title>First draft genome of Liparis tanakae, snailfish: a comprehensive survey of snailfish specific genes.</title>
        <authorList>
            <person name="Kim W."/>
            <person name="Song I."/>
            <person name="Jeong J.-H."/>
            <person name="Kim D."/>
            <person name="Kim S."/>
            <person name="Ryu S."/>
            <person name="Song J.Y."/>
            <person name="Lee S.K."/>
        </authorList>
    </citation>
    <scope>NUCLEOTIDE SEQUENCE [LARGE SCALE GENOMIC DNA]</scope>
    <source>
        <tissue evidence="2">Muscle</tissue>
    </source>
</reference>
<feature type="compositionally biased region" description="Basic and acidic residues" evidence="1">
    <location>
        <begin position="23"/>
        <end position="34"/>
    </location>
</feature>
<proteinExistence type="predicted"/>
<evidence type="ECO:0000256" key="1">
    <source>
        <dbReference type="SAM" id="MobiDB-lite"/>
    </source>
</evidence>
<name>A0A4Z2JET2_9TELE</name>
<dbReference type="EMBL" id="SRLO01000004">
    <property type="protein sequence ID" value="TNN88759.1"/>
    <property type="molecule type" value="Genomic_DNA"/>
</dbReference>